<name>A0A6I9S754_ELAGV</name>
<gene>
    <name evidence="9" type="primary">LOC105057372</name>
</gene>
<dbReference type="InParanoid" id="A0A6I9S754"/>
<feature type="compositionally biased region" description="Low complexity" evidence="6">
    <location>
        <begin position="280"/>
        <end position="297"/>
    </location>
</feature>
<dbReference type="GO" id="GO:0003700">
    <property type="term" value="F:DNA-binding transcription factor activity"/>
    <property type="evidence" value="ECO:0007669"/>
    <property type="project" value="InterPro"/>
</dbReference>
<reference evidence="9" key="1">
    <citation type="submission" date="2025-08" db="UniProtKB">
        <authorList>
            <consortium name="RefSeq"/>
        </authorList>
    </citation>
    <scope>IDENTIFICATION</scope>
</reference>
<feature type="domain" description="WRKY" evidence="7">
    <location>
        <begin position="206"/>
        <end position="268"/>
    </location>
</feature>
<dbReference type="AlphaFoldDB" id="A0A6I9S754"/>
<dbReference type="SUPFAM" id="SSF118290">
    <property type="entry name" value="WRKY DNA-binding domain"/>
    <property type="match status" value="1"/>
</dbReference>
<dbReference type="InterPro" id="IPR003657">
    <property type="entry name" value="WRKY_dom"/>
</dbReference>
<keyword evidence="3" id="KW-0238">DNA-binding</keyword>
<evidence type="ECO:0000313" key="8">
    <source>
        <dbReference type="Proteomes" id="UP000504607"/>
    </source>
</evidence>
<dbReference type="PANTHER" id="PTHR31282">
    <property type="entry name" value="WRKY TRANSCRIPTION FACTOR 21-RELATED"/>
    <property type="match status" value="1"/>
</dbReference>
<feature type="region of interest" description="Disordered" evidence="6">
    <location>
        <begin position="328"/>
        <end position="385"/>
    </location>
</feature>
<dbReference type="InterPro" id="IPR036576">
    <property type="entry name" value="WRKY_dom_sf"/>
</dbReference>
<comment type="subcellular location">
    <subcellularLocation>
        <location evidence="1">Nucleus</location>
    </subcellularLocation>
</comment>
<evidence type="ECO:0000256" key="5">
    <source>
        <dbReference type="ARBA" id="ARBA00023242"/>
    </source>
</evidence>
<dbReference type="GO" id="GO:0043565">
    <property type="term" value="F:sequence-specific DNA binding"/>
    <property type="evidence" value="ECO:0007669"/>
    <property type="project" value="InterPro"/>
</dbReference>
<dbReference type="Pfam" id="PF03106">
    <property type="entry name" value="WRKY"/>
    <property type="match status" value="1"/>
</dbReference>
<evidence type="ECO:0000313" key="9">
    <source>
        <dbReference type="RefSeq" id="XP_010938278.3"/>
    </source>
</evidence>
<evidence type="ECO:0000259" key="7">
    <source>
        <dbReference type="PROSITE" id="PS50811"/>
    </source>
</evidence>
<dbReference type="KEGG" id="egu:105057372"/>
<dbReference type="GO" id="GO:0005634">
    <property type="term" value="C:nucleus"/>
    <property type="evidence" value="ECO:0007669"/>
    <property type="project" value="UniProtKB-SubCell"/>
</dbReference>
<feature type="compositionally biased region" description="Low complexity" evidence="6">
    <location>
        <begin position="156"/>
        <end position="168"/>
    </location>
</feature>
<organism evidence="8 9">
    <name type="scientific">Elaeis guineensis var. tenera</name>
    <name type="common">Oil palm</name>
    <dbReference type="NCBI Taxonomy" id="51953"/>
    <lineage>
        <taxon>Eukaryota</taxon>
        <taxon>Viridiplantae</taxon>
        <taxon>Streptophyta</taxon>
        <taxon>Embryophyta</taxon>
        <taxon>Tracheophyta</taxon>
        <taxon>Spermatophyta</taxon>
        <taxon>Magnoliopsida</taxon>
        <taxon>Liliopsida</taxon>
        <taxon>Arecaceae</taxon>
        <taxon>Arecoideae</taxon>
        <taxon>Cocoseae</taxon>
        <taxon>Elaeidinae</taxon>
        <taxon>Elaeis</taxon>
    </lineage>
</organism>
<evidence type="ECO:0000256" key="3">
    <source>
        <dbReference type="ARBA" id="ARBA00023125"/>
    </source>
</evidence>
<keyword evidence="4" id="KW-0804">Transcription</keyword>
<evidence type="ECO:0000256" key="1">
    <source>
        <dbReference type="ARBA" id="ARBA00004123"/>
    </source>
</evidence>
<proteinExistence type="predicted"/>
<dbReference type="OrthoDB" id="684963at2759"/>
<accession>A0A6I9S754</accession>
<feature type="region of interest" description="Disordered" evidence="6">
    <location>
        <begin position="149"/>
        <end position="188"/>
    </location>
</feature>
<keyword evidence="8" id="KW-1185">Reference proteome</keyword>
<feature type="compositionally biased region" description="Polar residues" evidence="6">
    <location>
        <begin position="338"/>
        <end position="348"/>
    </location>
</feature>
<dbReference type="PROSITE" id="PS50811">
    <property type="entry name" value="WRKY"/>
    <property type="match status" value="1"/>
</dbReference>
<dbReference type="GeneID" id="105057372"/>
<dbReference type="Gene3D" id="2.20.25.80">
    <property type="entry name" value="WRKY domain"/>
    <property type="match status" value="1"/>
</dbReference>
<protein>
    <submittedName>
        <fullName evidence="9">WRKY transcription factor 55</fullName>
    </submittedName>
</protein>
<evidence type="ECO:0000256" key="6">
    <source>
        <dbReference type="SAM" id="MobiDB-lite"/>
    </source>
</evidence>
<feature type="compositionally biased region" description="Pro residues" evidence="6">
    <location>
        <begin position="298"/>
        <end position="307"/>
    </location>
</feature>
<dbReference type="SMART" id="SM00774">
    <property type="entry name" value="WRKY"/>
    <property type="match status" value="1"/>
</dbReference>
<dbReference type="InterPro" id="IPR044810">
    <property type="entry name" value="WRKY_plant"/>
</dbReference>
<evidence type="ECO:0000256" key="2">
    <source>
        <dbReference type="ARBA" id="ARBA00023015"/>
    </source>
</evidence>
<dbReference type="RefSeq" id="XP_010938278.3">
    <property type="nucleotide sequence ID" value="XM_010939976.3"/>
</dbReference>
<keyword evidence="2" id="KW-0805">Transcription regulation</keyword>
<evidence type="ECO:0000256" key="4">
    <source>
        <dbReference type="ARBA" id="ARBA00023163"/>
    </source>
</evidence>
<sequence length="385" mass="41282">MDDILNQIHHACELARELETNLPHFVDNPPLILRSCEEVFGALNKAIHGLRSLYAPHYGTQMFSGEPSGSSSDIRAGEGSSHGGSYMQAMNLLQGPSMEEDNPLPGRGLPENETGMLDLRQLGLEIQGMMEIGGGSGCSGAAEANVEGFGRGGGEAPAAAMEGSSGSGKRPAGPLTQRSSRRRRDTDGTIVRVPALRTGNMELPPDDGYTWRKYGQKEILGSRFPRSYYRCTHKSYYGCEAKKQVQRLDEDPYTYEIKYCGNHSCHTSITPLLISSMAPTTTTNTNNPQGEAPMPEATAPPPSPPPTSTQLEIWFSRGFEHGQRETLPLIAPHGGEGSSTQAGPSQMQGGRDGDCPVADLADAMFNSGSSGSSMDAIFSEPKDDN</sequence>
<dbReference type="Proteomes" id="UP000504607">
    <property type="component" value="Chromosome 14"/>
</dbReference>
<feature type="region of interest" description="Disordered" evidence="6">
    <location>
        <begin position="278"/>
        <end position="310"/>
    </location>
</feature>
<keyword evidence="5" id="KW-0539">Nucleus</keyword>